<reference evidence="6 7" key="1">
    <citation type="submission" date="2020-10" db="EMBL/GenBank/DDBJ databases">
        <title>Degradation of 1,4-Dioxane by Xanthobacter sp. YN2, via a Novel Group-2 Soluble Di-Iron Monooxygenase.</title>
        <authorList>
            <person name="Ma F."/>
            <person name="Wang Y."/>
            <person name="Yang J."/>
            <person name="Guo H."/>
            <person name="Su D."/>
            <person name="Yu L."/>
        </authorList>
    </citation>
    <scope>NUCLEOTIDE SEQUENCE [LARGE SCALE GENOMIC DNA]</scope>
    <source>
        <strain evidence="6 7">YN2</strain>
    </source>
</reference>
<dbReference type="KEGG" id="xdi:EZH22_23720"/>
<evidence type="ECO:0000256" key="1">
    <source>
        <dbReference type="ARBA" id="ARBA00004141"/>
    </source>
</evidence>
<feature type="transmembrane region" description="Helical" evidence="5">
    <location>
        <begin position="110"/>
        <end position="130"/>
    </location>
</feature>
<feature type="transmembrane region" description="Helical" evidence="5">
    <location>
        <begin position="53"/>
        <end position="73"/>
    </location>
</feature>
<evidence type="ECO:0000256" key="2">
    <source>
        <dbReference type="ARBA" id="ARBA00022692"/>
    </source>
</evidence>
<comment type="subcellular location">
    <subcellularLocation>
        <location evidence="1">Membrane</location>
        <topology evidence="1">Multi-pass membrane protein</topology>
    </subcellularLocation>
</comment>
<dbReference type="GO" id="GO:0016020">
    <property type="term" value="C:membrane"/>
    <property type="evidence" value="ECO:0007669"/>
    <property type="project" value="UniProtKB-SubCell"/>
</dbReference>
<sequence length="141" mass="15252">MIPAFLAALLASPAFGVFARLVLTFIFWGAALGKIADYSGTLAEMSHFGLEPAALFAPATIALLLVGSVLIIVNRVAWLGFGMLAVFTALTIPIAHPFWKMEGPMQIFEFHMVVEHISLIGALMVGAILCRRLELERSAPR</sequence>
<gene>
    <name evidence="6" type="ORF">EZH22_23720</name>
</gene>
<dbReference type="AlphaFoldDB" id="A0A974PLV5"/>
<organism evidence="6 7">
    <name type="scientific">Xanthobacter dioxanivorans</name>
    <dbReference type="NCBI Taxonomy" id="2528964"/>
    <lineage>
        <taxon>Bacteria</taxon>
        <taxon>Pseudomonadati</taxon>
        <taxon>Pseudomonadota</taxon>
        <taxon>Alphaproteobacteria</taxon>
        <taxon>Hyphomicrobiales</taxon>
        <taxon>Xanthobacteraceae</taxon>
        <taxon>Xanthobacter</taxon>
    </lineage>
</organism>
<name>A0A974PLV5_9HYPH</name>
<evidence type="ECO:0000313" key="6">
    <source>
        <dbReference type="EMBL" id="QRG05982.1"/>
    </source>
</evidence>
<feature type="transmembrane region" description="Helical" evidence="5">
    <location>
        <begin position="78"/>
        <end position="98"/>
    </location>
</feature>
<evidence type="ECO:0000256" key="4">
    <source>
        <dbReference type="ARBA" id="ARBA00023136"/>
    </source>
</evidence>
<keyword evidence="4 5" id="KW-0472">Membrane</keyword>
<dbReference type="EMBL" id="CP063362">
    <property type="protein sequence ID" value="QRG05982.1"/>
    <property type="molecule type" value="Genomic_DNA"/>
</dbReference>
<evidence type="ECO:0000256" key="5">
    <source>
        <dbReference type="SAM" id="Phobius"/>
    </source>
</evidence>
<proteinExistence type="predicted"/>
<keyword evidence="7" id="KW-1185">Reference proteome</keyword>
<keyword evidence="2 5" id="KW-0812">Transmembrane</keyword>
<evidence type="ECO:0000313" key="7">
    <source>
        <dbReference type="Proteomes" id="UP000596427"/>
    </source>
</evidence>
<dbReference type="RefSeq" id="WP_203192855.1">
    <property type="nucleotide sequence ID" value="NZ_CP063362.1"/>
</dbReference>
<dbReference type="Proteomes" id="UP000596427">
    <property type="component" value="Chromosome"/>
</dbReference>
<protein>
    <submittedName>
        <fullName evidence="6">DoxX family protein</fullName>
    </submittedName>
</protein>
<keyword evidence="3 5" id="KW-1133">Transmembrane helix</keyword>
<evidence type="ECO:0000256" key="3">
    <source>
        <dbReference type="ARBA" id="ARBA00022989"/>
    </source>
</evidence>
<dbReference type="Pfam" id="PF07681">
    <property type="entry name" value="DoxX"/>
    <property type="match status" value="1"/>
</dbReference>
<accession>A0A974PLV5</accession>
<dbReference type="InterPro" id="IPR032808">
    <property type="entry name" value="DoxX"/>
</dbReference>